<gene>
    <name evidence="2" type="ORF">K490DRAFT_7581</name>
</gene>
<organism evidence="2 3">
    <name type="scientific">Saccharata proteae CBS 121410</name>
    <dbReference type="NCBI Taxonomy" id="1314787"/>
    <lineage>
        <taxon>Eukaryota</taxon>
        <taxon>Fungi</taxon>
        <taxon>Dikarya</taxon>
        <taxon>Ascomycota</taxon>
        <taxon>Pezizomycotina</taxon>
        <taxon>Dothideomycetes</taxon>
        <taxon>Dothideomycetes incertae sedis</taxon>
        <taxon>Botryosphaeriales</taxon>
        <taxon>Saccharataceae</taxon>
        <taxon>Saccharata</taxon>
    </lineage>
</organism>
<dbReference type="PANTHER" id="PTHR31014:SF0">
    <property type="entry name" value="MITOCHONDRIAL TRANSLATION SYSTEM COMPONENT PET127-RELATED"/>
    <property type="match status" value="1"/>
</dbReference>
<dbReference type="Proteomes" id="UP000799776">
    <property type="component" value="Unassembled WGS sequence"/>
</dbReference>
<dbReference type="GO" id="GO:0000964">
    <property type="term" value="P:mitochondrial RNA 5'-end processing"/>
    <property type="evidence" value="ECO:0007669"/>
    <property type="project" value="TreeGrafter"/>
</dbReference>
<feature type="non-terminal residue" evidence="2">
    <location>
        <position position="562"/>
    </location>
</feature>
<name>A0A9P4HUW8_9PEZI</name>
<feature type="compositionally biased region" description="Basic and acidic residues" evidence="1">
    <location>
        <begin position="407"/>
        <end position="419"/>
    </location>
</feature>
<sequence length="562" mass="64980">LSFTPLKIEQPPVPGLSYGLDRVLFNPGVYHLQDERSRVYNFDPYLQKIMPVNEFDFNALKRYITSSQDRTLSAMAKKHGRKYVGSTSSMTAVLAHFHYLLSQWRGINTGVLSKGFPANYTSFTKINRAPVAIFLRWKNGTYAIDADKQYDSANILSMLGKSMEKLLTLPTDKFERYRRTSQETVSEAERSDPEAYQYSTLGDFMMRSQLDAYDPRLPGTGMFDLKTRAVVSIRHDVHRHEINSGYQIRHNRGEWNSYEREYYDMMRSTLLKYSLQARMGNMDGIFVAFHNVERIFGFQYVSIPEMDRALHQAEGGRHLGDMEFKFSLKLLNEVLEKATQKFPETSIRLHFETRETNANFMYIFARPVTEEEADSIQNSNKEKTEEFERKALGLNKSDTEDMSPEWEIIREETEERRDVSLSSTSDSAPPLGEESAETSRAEDKVNGKADPGEPVREEGYEGPLLGMTLTIRNKVNGTFIKTPPDLGPDMKWQVEYLLEEIEEHAKPHLIYQALLKRRSSALKKHVNGMEDEDESEQALSFYQAQLREMSVEGRKWRQEQDK</sequence>
<dbReference type="Pfam" id="PF08634">
    <property type="entry name" value="Pet127"/>
    <property type="match status" value="1"/>
</dbReference>
<keyword evidence="3" id="KW-1185">Reference proteome</keyword>
<protein>
    <submittedName>
        <fullName evidence="2">Pet127-domain-containing protein</fullName>
    </submittedName>
</protein>
<comment type="caution">
    <text evidence="2">The sequence shown here is derived from an EMBL/GenBank/DDBJ whole genome shotgun (WGS) entry which is preliminary data.</text>
</comment>
<dbReference type="InterPro" id="IPR013943">
    <property type="entry name" value="Pet127"/>
</dbReference>
<feature type="region of interest" description="Disordered" evidence="1">
    <location>
        <begin position="373"/>
        <end position="460"/>
    </location>
</feature>
<feature type="compositionally biased region" description="Basic and acidic residues" evidence="1">
    <location>
        <begin position="380"/>
        <end position="391"/>
    </location>
</feature>
<evidence type="ECO:0000313" key="3">
    <source>
        <dbReference type="Proteomes" id="UP000799776"/>
    </source>
</evidence>
<feature type="compositionally biased region" description="Basic and acidic residues" evidence="1">
    <location>
        <begin position="437"/>
        <end position="459"/>
    </location>
</feature>
<dbReference type="OrthoDB" id="10249045at2759"/>
<evidence type="ECO:0000313" key="2">
    <source>
        <dbReference type="EMBL" id="KAF2086937.1"/>
    </source>
</evidence>
<reference evidence="2" key="1">
    <citation type="journal article" date="2020" name="Stud. Mycol.">
        <title>101 Dothideomycetes genomes: a test case for predicting lifestyles and emergence of pathogens.</title>
        <authorList>
            <person name="Haridas S."/>
            <person name="Albert R."/>
            <person name="Binder M."/>
            <person name="Bloem J."/>
            <person name="Labutti K."/>
            <person name="Salamov A."/>
            <person name="Andreopoulos B."/>
            <person name="Baker S."/>
            <person name="Barry K."/>
            <person name="Bills G."/>
            <person name="Bluhm B."/>
            <person name="Cannon C."/>
            <person name="Castanera R."/>
            <person name="Culley D."/>
            <person name="Daum C."/>
            <person name="Ezra D."/>
            <person name="Gonzalez J."/>
            <person name="Henrissat B."/>
            <person name="Kuo A."/>
            <person name="Liang C."/>
            <person name="Lipzen A."/>
            <person name="Lutzoni F."/>
            <person name="Magnuson J."/>
            <person name="Mondo S."/>
            <person name="Nolan M."/>
            <person name="Ohm R."/>
            <person name="Pangilinan J."/>
            <person name="Park H.-J."/>
            <person name="Ramirez L."/>
            <person name="Alfaro M."/>
            <person name="Sun H."/>
            <person name="Tritt A."/>
            <person name="Yoshinaga Y."/>
            <person name="Zwiers L.-H."/>
            <person name="Turgeon B."/>
            <person name="Goodwin S."/>
            <person name="Spatafora J."/>
            <person name="Crous P."/>
            <person name="Grigoriev I."/>
        </authorList>
    </citation>
    <scope>NUCLEOTIDE SEQUENCE</scope>
    <source>
        <strain evidence="2">CBS 121410</strain>
    </source>
</reference>
<feature type="non-terminal residue" evidence="2">
    <location>
        <position position="1"/>
    </location>
</feature>
<dbReference type="GO" id="GO:0005740">
    <property type="term" value="C:mitochondrial envelope"/>
    <property type="evidence" value="ECO:0007669"/>
    <property type="project" value="TreeGrafter"/>
</dbReference>
<dbReference type="EMBL" id="ML978722">
    <property type="protein sequence ID" value="KAF2086937.1"/>
    <property type="molecule type" value="Genomic_DNA"/>
</dbReference>
<dbReference type="PANTHER" id="PTHR31014">
    <property type="entry name" value="MITOCHONDRIAL TRANSLATION SYSTEM COMPONENT PET127-RELATED"/>
    <property type="match status" value="1"/>
</dbReference>
<accession>A0A9P4HUW8</accession>
<dbReference type="AlphaFoldDB" id="A0A9P4HUW8"/>
<evidence type="ECO:0000256" key="1">
    <source>
        <dbReference type="SAM" id="MobiDB-lite"/>
    </source>
</evidence>
<proteinExistence type="predicted"/>